<comment type="caution">
    <text evidence="2">The sequence shown here is derived from an EMBL/GenBank/DDBJ whole genome shotgun (WGS) entry which is preliminary data.</text>
</comment>
<proteinExistence type="predicted"/>
<keyword evidence="3" id="KW-1185">Reference proteome</keyword>
<organism evidence="2 3">
    <name type="scientific">Popillia japonica</name>
    <name type="common">Japanese beetle</name>
    <dbReference type="NCBI Taxonomy" id="7064"/>
    <lineage>
        <taxon>Eukaryota</taxon>
        <taxon>Metazoa</taxon>
        <taxon>Ecdysozoa</taxon>
        <taxon>Arthropoda</taxon>
        <taxon>Hexapoda</taxon>
        <taxon>Insecta</taxon>
        <taxon>Pterygota</taxon>
        <taxon>Neoptera</taxon>
        <taxon>Endopterygota</taxon>
        <taxon>Coleoptera</taxon>
        <taxon>Polyphaga</taxon>
        <taxon>Scarabaeiformia</taxon>
        <taxon>Scarabaeidae</taxon>
        <taxon>Rutelinae</taxon>
        <taxon>Popillia</taxon>
    </lineage>
</organism>
<sequence length="122" mass="14342">MRNIAGVPYLASCRPVFKEYRILPVPCLYILYLLVLIRKDIDKINTNNFNLNYSTRHGTDLMTPSHRLTLSESNPMYAEIALYNKLPKNFKEKMSIELLKRKVKEYLADNCFYTVDEYLEAP</sequence>
<dbReference type="EMBL" id="JASPKY010000070">
    <property type="protein sequence ID" value="KAK9739879.1"/>
    <property type="molecule type" value="Genomic_DNA"/>
</dbReference>
<evidence type="ECO:0000313" key="3">
    <source>
        <dbReference type="Proteomes" id="UP001458880"/>
    </source>
</evidence>
<keyword evidence="1" id="KW-0472">Membrane</keyword>
<evidence type="ECO:0000313" key="2">
    <source>
        <dbReference type="EMBL" id="KAK9739879.1"/>
    </source>
</evidence>
<reference evidence="2 3" key="1">
    <citation type="journal article" date="2024" name="BMC Genomics">
        <title>De novo assembly and annotation of Popillia japonica's genome with initial clues to its potential as an invasive pest.</title>
        <authorList>
            <person name="Cucini C."/>
            <person name="Boschi S."/>
            <person name="Funari R."/>
            <person name="Cardaioli E."/>
            <person name="Iannotti N."/>
            <person name="Marturano G."/>
            <person name="Paoli F."/>
            <person name="Bruttini M."/>
            <person name="Carapelli A."/>
            <person name="Frati F."/>
            <person name="Nardi F."/>
        </authorList>
    </citation>
    <scope>NUCLEOTIDE SEQUENCE [LARGE SCALE GENOMIC DNA]</scope>
    <source>
        <strain evidence="2">DMR45628</strain>
    </source>
</reference>
<name>A0AAW1M3T5_POPJA</name>
<gene>
    <name evidence="2" type="ORF">QE152_g8641</name>
</gene>
<keyword evidence="1" id="KW-1133">Transmembrane helix</keyword>
<dbReference type="AlphaFoldDB" id="A0AAW1M3T5"/>
<accession>A0AAW1M3T5</accession>
<dbReference type="Proteomes" id="UP001458880">
    <property type="component" value="Unassembled WGS sequence"/>
</dbReference>
<evidence type="ECO:0000256" key="1">
    <source>
        <dbReference type="SAM" id="Phobius"/>
    </source>
</evidence>
<keyword evidence="1" id="KW-0812">Transmembrane</keyword>
<protein>
    <submittedName>
        <fullName evidence="2">Uncharacterized protein</fullName>
    </submittedName>
</protein>
<feature type="transmembrane region" description="Helical" evidence="1">
    <location>
        <begin position="20"/>
        <end position="37"/>
    </location>
</feature>